<organism evidence="2 3">
    <name type="scientific">Dunaliella salina</name>
    <name type="common">Green alga</name>
    <name type="synonym">Protococcus salinus</name>
    <dbReference type="NCBI Taxonomy" id="3046"/>
    <lineage>
        <taxon>Eukaryota</taxon>
        <taxon>Viridiplantae</taxon>
        <taxon>Chlorophyta</taxon>
        <taxon>core chlorophytes</taxon>
        <taxon>Chlorophyceae</taxon>
        <taxon>CS clade</taxon>
        <taxon>Chlamydomonadales</taxon>
        <taxon>Dunaliellaceae</taxon>
        <taxon>Dunaliella</taxon>
    </lineage>
</organism>
<sequence length="328" mass="35552">MCRCPDGRIRLMCKGADGVILERLAGEQKLLASVQGHLEEMSQAGLRTLCVAEKEISEDDFASWMEQWHAASVAMEDREEKIATASDAIEKDMELLGATAVEDKLQDGVPEAVDALVSSGIKVWVMTGDKIGTAISIANSCRLFSPGMPLVILKEQDFEDAVNQAAGAASGERCSVLSWVWHAPGRPQNVQNFEEAVNHVAEGESGPLVGLGGLGSNQLKLEFKTLPRGKASHTVQRNQANCECLRSGVSIWPMHPKHMMNPSLGMRDCKELPRAPSSLHPHSKGKDRHLDFPECGPVSHTQTPSLYPMLSRQIVPLRGLSQVCGSGI</sequence>
<dbReference type="InterPro" id="IPR023214">
    <property type="entry name" value="HAD_sf"/>
</dbReference>
<evidence type="ECO:0000256" key="1">
    <source>
        <dbReference type="SAM" id="MobiDB-lite"/>
    </source>
</evidence>
<accession>A0ABQ7GVN8</accession>
<proteinExistence type="predicted"/>
<dbReference type="Gene3D" id="3.40.1110.10">
    <property type="entry name" value="Calcium-transporting ATPase, cytoplasmic domain N"/>
    <property type="match status" value="1"/>
</dbReference>
<dbReference type="InterPro" id="IPR023299">
    <property type="entry name" value="ATPase_P-typ_cyto_dom_N"/>
</dbReference>
<dbReference type="Gene3D" id="3.40.50.1000">
    <property type="entry name" value="HAD superfamily/HAD-like"/>
    <property type="match status" value="1"/>
</dbReference>
<reference evidence="2" key="1">
    <citation type="submission" date="2017-08" db="EMBL/GenBank/DDBJ databases">
        <authorList>
            <person name="Polle J.E."/>
            <person name="Barry K."/>
            <person name="Cushman J."/>
            <person name="Schmutz J."/>
            <person name="Tran D."/>
            <person name="Hathwaick L.T."/>
            <person name="Yim W.C."/>
            <person name="Jenkins J."/>
            <person name="Mckie-Krisberg Z.M."/>
            <person name="Prochnik S."/>
            <person name="Lindquist E."/>
            <person name="Dockter R.B."/>
            <person name="Adam C."/>
            <person name="Molina H."/>
            <person name="Bunkerborg J."/>
            <person name="Jin E."/>
            <person name="Buchheim M."/>
            <person name="Magnuson J."/>
        </authorList>
    </citation>
    <scope>NUCLEOTIDE SEQUENCE</scope>
    <source>
        <strain evidence="2">CCAP 19/18</strain>
    </source>
</reference>
<keyword evidence="3" id="KW-1185">Reference proteome</keyword>
<gene>
    <name evidence="2" type="ORF">DUNSADRAFT_2442</name>
</gene>
<dbReference type="Proteomes" id="UP000815325">
    <property type="component" value="Unassembled WGS sequence"/>
</dbReference>
<dbReference type="InterPro" id="IPR036412">
    <property type="entry name" value="HAD-like_sf"/>
</dbReference>
<protein>
    <submittedName>
        <fullName evidence="2">Uncharacterized protein</fullName>
    </submittedName>
</protein>
<dbReference type="Pfam" id="PF13246">
    <property type="entry name" value="Cation_ATPase"/>
    <property type="match status" value="1"/>
</dbReference>
<feature type="region of interest" description="Disordered" evidence="1">
    <location>
        <begin position="272"/>
        <end position="294"/>
    </location>
</feature>
<dbReference type="SUPFAM" id="SSF81660">
    <property type="entry name" value="Metal cation-transporting ATPase, ATP-binding domain N"/>
    <property type="match status" value="1"/>
</dbReference>
<dbReference type="PANTHER" id="PTHR24092:SF218">
    <property type="entry name" value="PHOSPHOLIPID-TRANSPORTING ATPASE"/>
    <property type="match status" value="1"/>
</dbReference>
<comment type="caution">
    <text evidence="2">The sequence shown here is derived from an EMBL/GenBank/DDBJ whole genome shotgun (WGS) entry which is preliminary data.</text>
</comment>
<dbReference type="PANTHER" id="PTHR24092">
    <property type="entry name" value="PROBABLE PHOSPHOLIPID-TRANSPORTING ATPASE"/>
    <property type="match status" value="1"/>
</dbReference>
<dbReference type="SUPFAM" id="SSF56784">
    <property type="entry name" value="HAD-like"/>
    <property type="match status" value="1"/>
</dbReference>
<evidence type="ECO:0000313" key="2">
    <source>
        <dbReference type="EMBL" id="KAF5838678.1"/>
    </source>
</evidence>
<dbReference type="EMBL" id="MU069570">
    <property type="protein sequence ID" value="KAF5838678.1"/>
    <property type="molecule type" value="Genomic_DNA"/>
</dbReference>
<evidence type="ECO:0000313" key="3">
    <source>
        <dbReference type="Proteomes" id="UP000815325"/>
    </source>
</evidence>
<name>A0ABQ7GVN8_DUNSA</name>